<name>E6U535_ETHHY</name>
<evidence type="ECO:0000313" key="21">
    <source>
        <dbReference type="Proteomes" id="UP000001551"/>
    </source>
</evidence>
<dbReference type="PANTHER" id="PTHR34299">
    <property type="entry name" value="DIACYLGLYCEROL KINASE"/>
    <property type="match status" value="1"/>
</dbReference>
<keyword evidence="18" id="KW-0460">Magnesium</keyword>
<evidence type="ECO:0000256" key="1">
    <source>
        <dbReference type="ARBA" id="ARBA00004651"/>
    </source>
</evidence>
<gene>
    <name evidence="20" type="ordered locus">Ethha_1190</name>
</gene>
<keyword evidence="14" id="KW-1208">Phospholipid metabolism</keyword>
<evidence type="ECO:0000256" key="7">
    <source>
        <dbReference type="ARBA" id="ARBA00022741"/>
    </source>
</evidence>
<dbReference type="eggNOG" id="COG0818">
    <property type="taxonomic scope" value="Bacteria"/>
</dbReference>
<keyword evidence="4" id="KW-0444">Lipid biosynthesis</keyword>
<feature type="binding site" evidence="17">
    <location>
        <begin position="92"/>
        <end position="93"/>
    </location>
    <ligand>
        <name>ATP</name>
        <dbReference type="ChEBI" id="CHEBI:30616"/>
    </ligand>
</feature>
<dbReference type="Pfam" id="PF01219">
    <property type="entry name" value="DAGK_prokar"/>
    <property type="match status" value="1"/>
</dbReference>
<dbReference type="CDD" id="cd14265">
    <property type="entry name" value="UDPK_IM_like"/>
    <property type="match status" value="1"/>
</dbReference>
<dbReference type="Proteomes" id="UP000001551">
    <property type="component" value="Chromosome"/>
</dbReference>
<dbReference type="InterPro" id="IPR036945">
    <property type="entry name" value="DAGK_sf"/>
</dbReference>
<dbReference type="InterPro" id="IPR000829">
    <property type="entry name" value="DAGK"/>
</dbReference>
<dbReference type="GO" id="GO:0005524">
    <property type="term" value="F:ATP binding"/>
    <property type="evidence" value="ECO:0007669"/>
    <property type="project" value="UniProtKB-KW"/>
</dbReference>
<evidence type="ECO:0000256" key="14">
    <source>
        <dbReference type="ARBA" id="ARBA00023264"/>
    </source>
</evidence>
<dbReference type="InterPro" id="IPR033717">
    <property type="entry name" value="UDPK"/>
</dbReference>
<keyword evidence="8 20" id="KW-0418">Kinase</keyword>
<comment type="subcellular location">
    <subcellularLocation>
        <location evidence="1">Cell membrane</location>
        <topology evidence="1">Multi-pass membrane protein</topology>
    </subcellularLocation>
</comment>
<keyword evidence="9 17" id="KW-0067">ATP-binding</keyword>
<feature type="transmembrane region" description="Helical" evidence="19">
    <location>
        <begin position="53"/>
        <end position="73"/>
    </location>
</feature>
<feature type="binding site" evidence="16">
    <location>
        <position position="67"/>
    </location>
    <ligand>
        <name>substrate</name>
    </ligand>
</feature>
<dbReference type="STRING" id="663278.Ethha_1190"/>
<dbReference type="GO" id="GO:0005886">
    <property type="term" value="C:plasma membrane"/>
    <property type="evidence" value="ECO:0007669"/>
    <property type="project" value="UniProtKB-SubCell"/>
</dbReference>
<keyword evidence="5" id="KW-0808">Transferase</keyword>
<feature type="active site" description="Proton acceptor" evidence="15">
    <location>
        <position position="67"/>
    </location>
</feature>
<dbReference type="EMBL" id="CP002400">
    <property type="protein sequence ID" value="ADU26741.1"/>
    <property type="molecule type" value="Genomic_DNA"/>
</dbReference>
<dbReference type="PANTHER" id="PTHR34299:SF1">
    <property type="entry name" value="DIACYLGLYCEROL KINASE"/>
    <property type="match status" value="1"/>
</dbReference>
<evidence type="ECO:0000256" key="4">
    <source>
        <dbReference type="ARBA" id="ARBA00022516"/>
    </source>
</evidence>
<evidence type="ECO:0000256" key="6">
    <source>
        <dbReference type="ARBA" id="ARBA00022692"/>
    </source>
</evidence>
<dbReference type="Gene3D" id="1.10.287.3610">
    <property type="match status" value="1"/>
</dbReference>
<keyword evidence="12 19" id="KW-0472">Membrane</keyword>
<evidence type="ECO:0000256" key="10">
    <source>
        <dbReference type="ARBA" id="ARBA00022989"/>
    </source>
</evidence>
<feature type="binding site" evidence="17">
    <location>
        <position position="26"/>
    </location>
    <ligand>
        <name>ATP</name>
        <dbReference type="ChEBI" id="CHEBI:30616"/>
    </ligand>
</feature>
<proteinExistence type="inferred from homology"/>
<dbReference type="RefSeq" id="WP_013485102.1">
    <property type="nucleotide sequence ID" value="NC_014828.1"/>
</dbReference>
<keyword evidence="13" id="KW-0594">Phospholipid biosynthesis</keyword>
<dbReference type="GO" id="GO:0008654">
    <property type="term" value="P:phospholipid biosynthetic process"/>
    <property type="evidence" value="ECO:0007669"/>
    <property type="project" value="UniProtKB-KW"/>
</dbReference>
<feature type="binding site" evidence="18">
    <location>
        <position position="74"/>
    </location>
    <ligand>
        <name>a divalent metal cation</name>
        <dbReference type="ChEBI" id="CHEBI:60240"/>
    </ligand>
</feature>
<evidence type="ECO:0000313" key="20">
    <source>
        <dbReference type="EMBL" id="ADU26741.1"/>
    </source>
</evidence>
<feature type="binding site" evidence="18">
    <location>
        <position position="26"/>
    </location>
    <ligand>
        <name>a divalent metal cation</name>
        <dbReference type="ChEBI" id="CHEBI:60240"/>
    </ligand>
</feature>
<dbReference type="GO" id="GO:0046872">
    <property type="term" value="F:metal ion binding"/>
    <property type="evidence" value="ECO:0007669"/>
    <property type="project" value="UniProtKB-KW"/>
</dbReference>
<keyword evidence="6 19" id="KW-0812">Transmembrane</keyword>
<dbReference type="KEGG" id="eha:Ethha_1190"/>
<evidence type="ECO:0000256" key="2">
    <source>
        <dbReference type="ARBA" id="ARBA00005967"/>
    </source>
</evidence>
<evidence type="ECO:0000256" key="18">
    <source>
        <dbReference type="PIRSR" id="PIRSR600829-4"/>
    </source>
</evidence>
<evidence type="ECO:0000256" key="17">
    <source>
        <dbReference type="PIRSR" id="PIRSR600829-3"/>
    </source>
</evidence>
<reference evidence="20 21" key="1">
    <citation type="submission" date="2010-12" db="EMBL/GenBank/DDBJ databases">
        <title>Complete sequence of Ethanoligenens harbinense YUAN-3.</title>
        <authorList>
            <person name="Lucas S."/>
            <person name="Copeland A."/>
            <person name="Lapidus A."/>
            <person name="Cheng J.-F."/>
            <person name="Bruce D."/>
            <person name="Goodwin L."/>
            <person name="Pitluck S."/>
            <person name="Chertkov O."/>
            <person name="Misra M."/>
            <person name="Detter J.C."/>
            <person name="Han C."/>
            <person name="Tapia R."/>
            <person name="Land M."/>
            <person name="Hauser L."/>
            <person name="Jeffries C."/>
            <person name="Kyrpides N."/>
            <person name="Ivanova N."/>
            <person name="Mikhailova N."/>
            <person name="Wang A."/>
            <person name="Mouttaki H."/>
            <person name="He Z."/>
            <person name="Zhou J."/>
            <person name="Hemme C.L."/>
            <person name="Woyke T."/>
        </authorList>
    </citation>
    <scope>NUCLEOTIDE SEQUENCE [LARGE SCALE GENOMIC DNA]</scope>
    <source>
        <strain evidence="21">DSM 18485 / JCM 12961 / CGMCC 1.5033 / YUAN-3</strain>
    </source>
</reference>
<feature type="transmembrane region" description="Helical" evidence="19">
    <location>
        <begin position="127"/>
        <end position="151"/>
    </location>
</feature>
<protein>
    <submittedName>
        <fullName evidence="20">Diacylglycerol kinase</fullName>
    </submittedName>
</protein>
<evidence type="ECO:0000256" key="15">
    <source>
        <dbReference type="PIRSR" id="PIRSR600829-1"/>
    </source>
</evidence>
<evidence type="ECO:0000256" key="16">
    <source>
        <dbReference type="PIRSR" id="PIRSR600829-2"/>
    </source>
</evidence>
<dbReference type="GO" id="GO:0016301">
    <property type="term" value="F:kinase activity"/>
    <property type="evidence" value="ECO:0007669"/>
    <property type="project" value="UniProtKB-KW"/>
</dbReference>
<evidence type="ECO:0000256" key="5">
    <source>
        <dbReference type="ARBA" id="ARBA00022679"/>
    </source>
</evidence>
<keyword evidence="21" id="KW-1185">Reference proteome</keyword>
<evidence type="ECO:0000256" key="19">
    <source>
        <dbReference type="SAM" id="Phobius"/>
    </source>
</evidence>
<keyword evidence="11" id="KW-0443">Lipid metabolism</keyword>
<feature type="binding site" evidence="17">
    <location>
        <position position="74"/>
    </location>
    <ligand>
        <name>ATP</name>
        <dbReference type="ChEBI" id="CHEBI:30616"/>
    </ligand>
</feature>
<dbReference type="HOGENOM" id="CLU_112343_2_1_9"/>
<dbReference type="AlphaFoldDB" id="E6U535"/>
<evidence type="ECO:0000256" key="11">
    <source>
        <dbReference type="ARBA" id="ARBA00023098"/>
    </source>
</evidence>
<feature type="transmembrane region" description="Helical" evidence="19">
    <location>
        <begin position="31"/>
        <end position="47"/>
    </location>
</feature>
<evidence type="ECO:0000256" key="9">
    <source>
        <dbReference type="ARBA" id="ARBA00022840"/>
    </source>
</evidence>
<evidence type="ECO:0000256" key="3">
    <source>
        <dbReference type="ARBA" id="ARBA00022475"/>
    </source>
</evidence>
<keyword evidence="7 17" id="KW-0547">Nucleotide-binding</keyword>
<sequence length="158" mass="17917">MPQRIRSLHKSFRDAFRGVAFCVKNERNMRIHMVVGAYMLCFSPFFHLSAAEYAVLLLTIALVLFAETVNTAIEAVINLQAQWYDNLARIGKDVAAGAVLICAFLAAVVGFVLFFHPATLLFIIEYLFSHLFFGFLFLVSLPLSGVFIFFFPFNVRKH</sequence>
<accession>E6U535</accession>
<comment type="cofactor">
    <cofactor evidence="18">
        <name>Mg(2+)</name>
        <dbReference type="ChEBI" id="CHEBI:18420"/>
    </cofactor>
    <text evidence="18">Mn(2+), Zn(2+), Cd(2+) and Co(2+) support activity to lesser extents.</text>
</comment>
<comment type="similarity">
    <text evidence="2">Belongs to the bacterial diacylglycerol kinase family.</text>
</comment>
<evidence type="ECO:0000256" key="13">
    <source>
        <dbReference type="ARBA" id="ARBA00023209"/>
    </source>
</evidence>
<keyword evidence="3" id="KW-1003">Cell membrane</keyword>
<evidence type="ECO:0000256" key="12">
    <source>
        <dbReference type="ARBA" id="ARBA00023136"/>
    </source>
</evidence>
<keyword evidence="10 19" id="KW-1133">Transmembrane helix</keyword>
<feature type="transmembrane region" description="Helical" evidence="19">
    <location>
        <begin position="94"/>
        <end position="115"/>
    </location>
</feature>
<organism evidence="20 21">
    <name type="scientific">Ethanoligenens harbinense (strain DSM 18485 / JCM 12961 / CGMCC 1.5033 / YUAN-3)</name>
    <dbReference type="NCBI Taxonomy" id="663278"/>
    <lineage>
        <taxon>Bacteria</taxon>
        <taxon>Bacillati</taxon>
        <taxon>Bacillota</taxon>
        <taxon>Clostridia</taxon>
        <taxon>Eubacteriales</taxon>
        <taxon>Oscillospiraceae</taxon>
        <taxon>Ethanoligenens</taxon>
    </lineage>
</organism>
<evidence type="ECO:0000256" key="8">
    <source>
        <dbReference type="ARBA" id="ARBA00022777"/>
    </source>
</evidence>
<keyword evidence="18" id="KW-0479">Metal-binding</keyword>